<dbReference type="RefSeq" id="WP_139681068.1">
    <property type="nucleotide sequence ID" value="NZ_CP040846.1"/>
</dbReference>
<sequence length="408" mass="46919">MERISDAHVRAMRDYLKNQLELMEELTREISKSYQWLPFPEPKRASVYAVDGSRMMKRLSGAIIYGVASVAIGENLYHWSEVGFVSPYKHVDERIRIHMELLEKRIGAMASEMGAELVLMDGTISGSIIRPPSYIGSNTDKMFKRHSDELVALADGFLKLLDEKWESWLETLERDGIINAPTLVARGDGRKGIFTLLKERGVEEAKITRWQDDYEDVIILLEYLEFLHALDRLLAARTAAIAKTFYRDDIVRQVRPGTPMLDVPVLDMISKEAGYVPFRYSREEKRKFPDVVERLMDMGHFGNLMRLLDKTKDGYRVKVQPFYVRFVDGGVIYLLEVPGESERDALETLSMMLSVAEDEYVIPLEYAHHSVVIKKQEFDAYVSAVLSALVGEDERFLSFLRYGREPLE</sequence>
<feature type="domain" description="NurA" evidence="2">
    <location>
        <begin position="45"/>
        <end position="373"/>
    </location>
</feature>
<keyword evidence="4" id="KW-1185">Reference proteome</keyword>
<organism evidence="3 4">
    <name type="scientific">Thermococcus indicus</name>
    <dbReference type="NCBI Taxonomy" id="2586643"/>
    <lineage>
        <taxon>Archaea</taxon>
        <taxon>Methanobacteriati</taxon>
        <taxon>Methanobacteriota</taxon>
        <taxon>Thermococci</taxon>
        <taxon>Thermococcales</taxon>
        <taxon>Thermococcaceae</taxon>
        <taxon>Thermococcus</taxon>
    </lineage>
</organism>
<dbReference type="OrthoDB" id="33831at2157"/>
<dbReference type="InterPro" id="IPR016738">
    <property type="entry name" value="NurA-like"/>
</dbReference>
<evidence type="ECO:0000313" key="3">
    <source>
        <dbReference type="EMBL" id="QDA31734.1"/>
    </source>
</evidence>
<feature type="binding site" evidence="1">
    <location>
        <position position="51"/>
    </location>
    <ligand>
        <name>Mn(2+)</name>
        <dbReference type="ChEBI" id="CHEBI:29035"/>
    </ligand>
</feature>
<dbReference type="AlphaFoldDB" id="A0A4Y5SN22"/>
<keyword evidence="1" id="KW-0479">Metal-binding</keyword>
<comment type="cofactor">
    <cofactor evidence="1">
        <name>Mn(2+)</name>
        <dbReference type="ChEBI" id="CHEBI:29035"/>
    </cofactor>
</comment>
<keyword evidence="3" id="KW-0269">Exonuclease</keyword>
<dbReference type="GO" id="GO:0046872">
    <property type="term" value="F:metal ion binding"/>
    <property type="evidence" value="ECO:0007669"/>
    <property type="project" value="UniProtKB-KW"/>
</dbReference>
<name>A0A4Y5SN22_9EURY</name>
<reference evidence="3 4" key="1">
    <citation type="submission" date="2019-06" db="EMBL/GenBank/DDBJ databases">
        <title>Thermococcus indicus sp. nov., a Fe(III)-reducing hyperthermophilic archaeon isolated from the Onnuri vent field of the Central Indian Ocean ridge.</title>
        <authorList>
            <person name="Lim J.K."/>
            <person name="Kim Y.J."/>
            <person name="Kwon K.K."/>
        </authorList>
    </citation>
    <scope>NUCLEOTIDE SEQUENCE [LARGE SCALE GENOMIC DNA]</scope>
    <source>
        <strain evidence="3 4">IOH1</strain>
    </source>
</reference>
<keyword evidence="3" id="KW-0378">Hydrolase</keyword>
<dbReference type="GO" id="GO:0004527">
    <property type="term" value="F:exonuclease activity"/>
    <property type="evidence" value="ECO:0007669"/>
    <property type="project" value="UniProtKB-KW"/>
</dbReference>
<evidence type="ECO:0000259" key="2">
    <source>
        <dbReference type="SMART" id="SM00933"/>
    </source>
</evidence>
<protein>
    <submittedName>
        <fullName evidence="3">5'-3' exonuclease</fullName>
    </submittedName>
</protein>
<evidence type="ECO:0000313" key="4">
    <source>
        <dbReference type="Proteomes" id="UP000306007"/>
    </source>
</evidence>
<dbReference type="SMART" id="SM00933">
    <property type="entry name" value="NurA"/>
    <property type="match status" value="1"/>
</dbReference>
<feature type="binding site" evidence="1">
    <location>
        <position position="121"/>
    </location>
    <ligand>
        <name>Mn(2+)</name>
        <dbReference type="ChEBI" id="CHEBI:29035"/>
    </ligand>
</feature>
<dbReference type="PIRSF" id="PIRSF018871">
    <property type="entry name" value="UCP018871"/>
    <property type="match status" value="1"/>
</dbReference>
<keyword evidence="3" id="KW-0540">Nuclease</keyword>
<evidence type="ECO:0000256" key="1">
    <source>
        <dbReference type="PIRSR" id="PIRSR018871-1"/>
    </source>
</evidence>
<proteinExistence type="predicted"/>
<dbReference type="GeneID" id="40475351"/>
<keyword evidence="1" id="KW-0464">Manganese</keyword>
<dbReference type="Proteomes" id="UP000306007">
    <property type="component" value="Chromosome"/>
</dbReference>
<gene>
    <name evidence="3" type="ORF">FH039_09165</name>
</gene>
<dbReference type="Pfam" id="PF09376">
    <property type="entry name" value="NurA"/>
    <property type="match status" value="1"/>
</dbReference>
<dbReference type="EMBL" id="CP040846">
    <property type="protein sequence ID" value="QDA31734.1"/>
    <property type="molecule type" value="Genomic_DNA"/>
</dbReference>
<accession>A0A4Y5SN22</accession>
<dbReference type="InterPro" id="IPR018977">
    <property type="entry name" value="NurA_domain"/>
</dbReference>
<dbReference type="KEGG" id="tic:FH039_09165"/>